<dbReference type="Gene3D" id="2.60.40.10">
    <property type="entry name" value="Immunoglobulins"/>
    <property type="match status" value="1"/>
</dbReference>
<name>A0ABN1MNI5_9FLAO</name>
<sequence length="165" mass="18027">MKKVWIPLIAVALFTACSEEKGNEGTVKSEEVRSKMAADGWSEEDYKEPEQNPNEKQYTTLAFDTYEHHFGKVFAGTDNKHVFKVTNTGTAPLIITDASATCGCTVPKKPEAPIAPGEVGEIEVIFSPKPNQLGNQSKTVTVKANTDPVITTLRISAEVMEPLMK</sequence>
<feature type="compositionally biased region" description="Basic and acidic residues" evidence="1">
    <location>
        <begin position="24"/>
        <end position="36"/>
    </location>
</feature>
<proteinExistence type="predicted"/>
<dbReference type="PROSITE" id="PS51257">
    <property type="entry name" value="PROKAR_LIPOPROTEIN"/>
    <property type="match status" value="1"/>
</dbReference>
<dbReference type="InterPro" id="IPR013783">
    <property type="entry name" value="Ig-like_fold"/>
</dbReference>
<evidence type="ECO:0000313" key="3">
    <source>
        <dbReference type="Proteomes" id="UP001501126"/>
    </source>
</evidence>
<keyword evidence="3" id="KW-1185">Reference proteome</keyword>
<feature type="region of interest" description="Disordered" evidence="1">
    <location>
        <begin position="24"/>
        <end position="54"/>
    </location>
</feature>
<evidence type="ECO:0000256" key="1">
    <source>
        <dbReference type="SAM" id="MobiDB-lite"/>
    </source>
</evidence>
<dbReference type="RefSeq" id="WP_343785764.1">
    <property type="nucleotide sequence ID" value="NZ_BAAAFH010000007.1"/>
</dbReference>
<dbReference type="Pfam" id="PF07610">
    <property type="entry name" value="DUF1573"/>
    <property type="match status" value="1"/>
</dbReference>
<dbReference type="PANTHER" id="PTHR37833">
    <property type="entry name" value="LIPOPROTEIN-RELATED"/>
    <property type="match status" value="1"/>
</dbReference>
<accession>A0ABN1MNI5</accession>
<comment type="caution">
    <text evidence="2">The sequence shown here is derived from an EMBL/GenBank/DDBJ whole genome shotgun (WGS) entry which is preliminary data.</text>
</comment>
<organism evidence="2 3">
    <name type="scientific">Wandonia haliotis</name>
    <dbReference type="NCBI Taxonomy" id="574963"/>
    <lineage>
        <taxon>Bacteria</taxon>
        <taxon>Pseudomonadati</taxon>
        <taxon>Bacteroidota</taxon>
        <taxon>Flavobacteriia</taxon>
        <taxon>Flavobacteriales</taxon>
        <taxon>Crocinitomicaceae</taxon>
        <taxon>Wandonia</taxon>
    </lineage>
</organism>
<dbReference type="EMBL" id="BAAAFH010000007">
    <property type="protein sequence ID" value="GAA0874843.1"/>
    <property type="molecule type" value="Genomic_DNA"/>
</dbReference>
<dbReference type="Proteomes" id="UP001501126">
    <property type="component" value="Unassembled WGS sequence"/>
</dbReference>
<dbReference type="PANTHER" id="PTHR37833:SF1">
    <property type="entry name" value="SIGNAL PEPTIDE PROTEIN"/>
    <property type="match status" value="1"/>
</dbReference>
<evidence type="ECO:0000313" key="2">
    <source>
        <dbReference type="EMBL" id="GAA0874843.1"/>
    </source>
</evidence>
<reference evidence="2 3" key="1">
    <citation type="journal article" date="2019" name="Int. J. Syst. Evol. Microbiol.">
        <title>The Global Catalogue of Microorganisms (GCM) 10K type strain sequencing project: providing services to taxonomists for standard genome sequencing and annotation.</title>
        <authorList>
            <consortium name="The Broad Institute Genomics Platform"/>
            <consortium name="The Broad Institute Genome Sequencing Center for Infectious Disease"/>
            <person name="Wu L."/>
            <person name="Ma J."/>
        </authorList>
    </citation>
    <scope>NUCLEOTIDE SEQUENCE [LARGE SCALE GENOMIC DNA]</scope>
    <source>
        <strain evidence="2 3">JCM 16083</strain>
    </source>
</reference>
<gene>
    <name evidence="2" type="ORF">GCM10009118_12510</name>
</gene>
<protein>
    <submittedName>
        <fullName evidence="2">DUF1573 domain-containing protein</fullName>
    </submittedName>
</protein>
<dbReference type="InterPro" id="IPR011467">
    <property type="entry name" value="DUF1573"/>
</dbReference>